<feature type="region of interest" description="Disordered" evidence="1">
    <location>
        <begin position="1"/>
        <end position="100"/>
    </location>
</feature>
<dbReference type="HOGENOM" id="CLU_1428067_0_0_1"/>
<evidence type="ECO:0000313" key="3">
    <source>
        <dbReference type="EnsemblFungi" id="EJT72513"/>
    </source>
</evidence>
<dbReference type="EnsemblFungi" id="EJT72513">
    <property type="protein sequence ID" value="EJT72513"/>
    <property type="gene ID" value="GGTG_09379"/>
</dbReference>
<dbReference type="Proteomes" id="UP000006039">
    <property type="component" value="Unassembled WGS sequence"/>
</dbReference>
<reference evidence="2" key="3">
    <citation type="submission" date="2010-09" db="EMBL/GenBank/DDBJ databases">
        <title>Annotation of Gaeumannomyces graminis var. tritici R3-111a-1.</title>
        <authorList>
            <consortium name="The Broad Institute Genome Sequencing Platform"/>
            <person name="Ma L.-J."/>
            <person name="Dead R."/>
            <person name="Young S.K."/>
            <person name="Zeng Q."/>
            <person name="Gargeya S."/>
            <person name="Fitzgerald M."/>
            <person name="Haas B."/>
            <person name="Abouelleil A."/>
            <person name="Alvarado L."/>
            <person name="Arachchi H.M."/>
            <person name="Berlin A."/>
            <person name="Brown A."/>
            <person name="Chapman S.B."/>
            <person name="Chen Z."/>
            <person name="Dunbar C."/>
            <person name="Freedman E."/>
            <person name="Gearin G."/>
            <person name="Gellesch M."/>
            <person name="Goldberg J."/>
            <person name="Griggs A."/>
            <person name="Gujja S."/>
            <person name="Heiman D."/>
            <person name="Howarth C."/>
            <person name="Larson L."/>
            <person name="Lui A."/>
            <person name="MacDonald P.J.P."/>
            <person name="Mehta T."/>
            <person name="Montmayeur A."/>
            <person name="Murphy C."/>
            <person name="Neiman D."/>
            <person name="Pearson M."/>
            <person name="Priest M."/>
            <person name="Roberts A."/>
            <person name="Saif S."/>
            <person name="Shea T."/>
            <person name="Shenoy N."/>
            <person name="Sisk P."/>
            <person name="Stolte C."/>
            <person name="Sykes S."/>
            <person name="Yandava C."/>
            <person name="Wortman J."/>
            <person name="Nusbaum C."/>
            <person name="Birren B."/>
        </authorList>
    </citation>
    <scope>NUCLEOTIDE SEQUENCE</scope>
    <source>
        <strain evidence="2">R3-111a-1</strain>
    </source>
</reference>
<gene>
    <name evidence="3" type="primary">20349837</name>
    <name evidence="2" type="ORF">GGTG_09379</name>
</gene>
<reference evidence="3" key="5">
    <citation type="submission" date="2018-04" db="UniProtKB">
        <authorList>
            <consortium name="EnsemblFungi"/>
        </authorList>
    </citation>
    <scope>IDENTIFICATION</scope>
    <source>
        <strain evidence="3">R3-111a-1</strain>
    </source>
</reference>
<sequence length="190" mass="19903">MDIGRVGTRHTANGGNGSACESQPGKPPSDSRSRPSQLPCLTLATLGLSPIRGESARSATKPPELAPNGGPRPPSSKSPLSHQKPSPVPVPSSPADRSLLCAAPSTALPSLAPQWMVPTTLHPTHHHHPLREACTPPPFHFSLSPPFFFSHRLALVLLPAPPAPSTSPVDLLVWGGGRASLPSPPFLRRS</sequence>
<organism evidence="2">
    <name type="scientific">Gaeumannomyces tritici (strain R3-111a-1)</name>
    <name type="common">Wheat and barley take-all root rot fungus</name>
    <name type="synonym">Gaeumannomyces graminis var. tritici</name>
    <dbReference type="NCBI Taxonomy" id="644352"/>
    <lineage>
        <taxon>Eukaryota</taxon>
        <taxon>Fungi</taxon>
        <taxon>Dikarya</taxon>
        <taxon>Ascomycota</taxon>
        <taxon>Pezizomycotina</taxon>
        <taxon>Sordariomycetes</taxon>
        <taxon>Sordariomycetidae</taxon>
        <taxon>Magnaporthales</taxon>
        <taxon>Magnaporthaceae</taxon>
        <taxon>Gaeumannomyces</taxon>
    </lineage>
</organism>
<dbReference type="GeneID" id="20349837"/>
<dbReference type="EMBL" id="GL385399">
    <property type="protein sequence ID" value="EJT72513.1"/>
    <property type="molecule type" value="Genomic_DNA"/>
</dbReference>
<proteinExistence type="predicted"/>
<dbReference type="AlphaFoldDB" id="J3P782"/>
<protein>
    <submittedName>
        <fullName evidence="2 3">Uncharacterized protein</fullName>
    </submittedName>
</protein>
<reference evidence="3" key="4">
    <citation type="journal article" date="2015" name="G3 (Bethesda)">
        <title>Genome sequences of three phytopathogenic species of the Magnaporthaceae family of fungi.</title>
        <authorList>
            <person name="Okagaki L.H."/>
            <person name="Nunes C.C."/>
            <person name="Sailsbery J."/>
            <person name="Clay B."/>
            <person name="Brown D."/>
            <person name="John T."/>
            <person name="Oh Y."/>
            <person name="Young N."/>
            <person name="Fitzgerald M."/>
            <person name="Haas B.J."/>
            <person name="Zeng Q."/>
            <person name="Young S."/>
            <person name="Adiconis X."/>
            <person name="Fan L."/>
            <person name="Levin J.Z."/>
            <person name="Mitchell T.K."/>
            <person name="Okubara P.A."/>
            <person name="Farman M.L."/>
            <person name="Kohn L.M."/>
            <person name="Birren B."/>
            <person name="Ma L.-J."/>
            <person name="Dean R.A."/>
        </authorList>
    </citation>
    <scope>NUCLEOTIDE SEQUENCE</scope>
    <source>
        <strain evidence="3">R3-111a-1</strain>
    </source>
</reference>
<accession>J3P782</accession>
<reference evidence="2" key="2">
    <citation type="submission" date="2010-07" db="EMBL/GenBank/DDBJ databases">
        <authorList>
            <consortium name="The Broad Institute Genome Sequencing Platform"/>
            <consortium name="Broad Institute Genome Sequencing Center for Infectious Disease"/>
            <person name="Ma L.-J."/>
            <person name="Dead R."/>
            <person name="Young S."/>
            <person name="Zeng Q."/>
            <person name="Koehrsen M."/>
            <person name="Alvarado L."/>
            <person name="Berlin A."/>
            <person name="Chapman S.B."/>
            <person name="Chen Z."/>
            <person name="Freedman E."/>
            <person name="Gellesch M."/>
            <person name="Goldberg J."/>
            <person name="Griggs A."/>
            <person name="Gujja S."/>
            <person name="Heilman E.R."/>
            <person name="Heiman D."/>
            <person name="Hepburn T."/>
            <person name="Howarth C."/>
            <person name="Jen D."/>
            <person name="Larson L."/>
            <person name="Mehta T."/>
            <person name="Neiman D."/>
            <person name="Pearson M."/>
            <person name="Roberts A."/>
            <person name="Saif S."/>
            <person name="Shea T."/>
            <person name="Shenoy N."/>
            <person name="Sisk P."/>
            <person name="Stolte C."/>
            <person name="Sykes S."/>
            <person name="Walk T."/>
            <person name="White J."/>
            <person name="Yandava C."/>
            <person name="Haas B."/>
            <person name="Nusbaum C."/>
            <person name="Birren B."/>
        </authorList>
    </citation>
    <scope>NUCLEOTIDE SEQUENCE</scope>
    <source>
        <strain evidence="2">R3-111a-1</strain>
    </source>
</reference>
<evidence type="ECO:0000313" key="2">
    <source>
        <dbReference type="EMBL" id="EJT72513.1"/>
    </source>
</evidence>
<dbReference type="RefSeq" id="XP_009225487.1">
    <property type="nucleotide sequence ID" value="XM_009227223.1"/>
</dbReference>
<evidence type="ECO:0000256" key="1">
    <source>
        <dbReference type="SAM" id="MobiDB-lite"/>
    </source>
</evidence>
<reference evidence="4" key="1">
    <citation type="submission" date="2010-07" db="EMBL/GenBank/DDBJ databases">
        <title>The genome sequence of Gaeumannomyces graminis var. tritici strain R3-111a-1.</title>
        <authorList>
            <consortium name="The Broad Institute Genome Sequencing Platform"/>
            <person name="Ma L.-J."/>
            <person name="Dead R."/>
            <person name="Young S."/>
            <person name="Zeng Q."/>
            <person name="Koehrsen M."/>
            <person name="Alvarado L."/>
            <person name="Berlin A."/>
            <person name="Chapman S.B."/>
            <person name="Chen Z."/>
            <person name="Freedman E."/>
            <person name="Gellesch M."/>
            <person name="Goldberg J."/>
            <person name="Griggs A."/>
            <person name="Gujja S."/>
            <person name="Heilman E.R."/>
            <person name="Heiman D."/>
            <person name="Hepburn T."/>
            <person name="Howarth C."/>
            <person name="Jen D."/>
            <person name="Larson L."/>
            <person name="Mehta T."/>
            <person name="Neiman D."/>
            <person name="Pearson M."/>
            <person name="Roberts A."/>
            <person name="Saif S."/>
            <person name="Shea T."/>
            <person name="Shenoy N."/>
            <person name="Sisk P."/>
            <person name="Stolte C."/>
            <person name="Sykes S."/>
            <person name="Walk T."/>
            <person name="White J."/>
            <person name="Yandava C."/>
            <person name="Haas B."/>
            <person name="Nusbaum C."/>
            <person name="Birren B."/>
        </authorList>
    </citation>
    <scope>NUCLEOTIDE SEQUENCE [LARGE SCALE GENOMIC DNA]</scope>
    <source>
        <strain evidence="4">R3-111a-1</strain>
    </source>
</reference>
<keyword evidence="4" id="KW-1185">Reference proteome</keyword>
<name>J3P782_GAET3</name>
<evidence type="ECO:0000313" key="4">
    <source>
        <dbReference type="Proteomes" id="UP000006039"/>
    </source>
</evidence>
<dbReference type="VEuPathDB" id="FungiDB:GGTG_09379"/>